<sequence length="70" mass="8010">MKMHLGRATLRSAPFEKHSTPFYLILKGGMTQNSRSLDEKDRFGTGKMMGFSYKEQADGHQFRPGTESRK</sequence>
<gene>
    <name evidence="1" type="ORF">MESMUL_11720</name>
</gene>
<comment type="caution">
    <text evidence="1">The sequence shown here is derived from an EMBL/GenBank/DDBJ whole genome shotgun (WGS) entry which is preliminary data.</text>
</comment>
<accession>A0A388SBY0</accession>
<accession>A0A401LGU9</accession>
<proteinExistence type="predicted"/>
<dbReference type="AlphaFoldDB" id="A0A388SBY0"/>
<keyword evidence="2" id="KW-1185">Reference proteome</keyword>
<name>A0A388SBY0_9BURK</name>
<evidence type="ECO:0000313" key="2">
    <source>
        <dbReference type="Proteomes" id="UP000266091"/>
    </source>
</evidence>
<reference evidence="1 2" key="1">
    <citation type="journal article" date="2018" name="Int. J. Syst. Evol. Microbiol.">
        <title>Mesosutterella multiformis gen. nov., sp. nov., a member of the family Sutterellaceae and Sutterella megalosphaeroides sp. nov., isolated from human faeces.</title>
        <authorList>
            <person name="Sakamoto M."/>
            <person name="Ikeyama N."/>
            <person name="Kunihiro T."/>
            <person name="Iino T."/>
            <person name="Yuki M."/>
            <person name="Ohkuma M."/>
        </authorList>
    </citation>
    <scope>NUCLEOTIDE SEQUENCE [LARGE SCALE GENOMIC DNA]</scope>
    <source>
        <strain evidence="1 2">4NBBH2</strain>
    </source>
</reference>
<dbReference type="EMBL" id="BGZJ01000001">
    <property type="protein sequence ID" value="GBO93818.1"/>
    <property type="molecule type" value="Genomic_DNA"/>
</dbReference>
<organism evidence="1 2">
    <name type="scientific">Mesosutterella multiformis</name>
    <dbReference type="NCBI Taxonomy" id="2259133"/>
    <lineage>
        <taxon>Bacteria</taxon>
        <taxon>Pseudomonadati</taxon>
        <taxon>Pseudomonadota</taxon>
        <taxon>Betaproteobacteria</taxon>
        <taxon>Burkholderiales</taxon>
        <taxon>Sutterellaceae</taxon>
        <taxon>Mesosutterella</taxon>
    </lineage>
</organism>
<protein>
    <submittedName>
        <fullName evidence="1">Uncharacterized protein</fullName>
    </submittedName>
</protein>
<dbReference type="Proteomes" id="UP000266091">
    <property type="component" value="Unassembled WGS sequence"/>
</dbReference>
<evidence type="ECO:0000313" key="1">
    <source>
        <dbReference type="EMBL" id="GBO93818.1"/>
    </source>
</evidence>